<organism evidence="2 3">
    <name type="scientific">Tectimicrobiota bacterium</name>
    <dbReference type="NCBI Taxonomy" id="2528274"/>
    <lineage>
        <taxon>Bacteria</taxon>
        <taxon>Pseudomonadati</taxon>
        <taxon>Nitrospinota/Tectimicrobiota group</taxon>
        <taxon>Candidatus Tectimicrobiota</taxon>
    </lineage>
</organism>
<dbReference type="InterPro" id="IPR000182">
    <property type="entry name" value="GNAT_dom"/>
</dbReference>
<dbReference type="EMBL" id="JACPUR010000015">
    <property type="protein sequence ID" value="MBI3127108.1"/>
    <property type="molecule type" value="Genomic_DNA"/>
</dbReference>
<dbReference type="SUPFAM" id="SSF55729">
    <property type="entry name" value="Acyl-CoA N-acyltransferases (Nat)"/>
    <property type="match status" value="1"/>
</dbReference>
<comment type="caution">
    <text evidence="2">The sequence shown here is derived from an EMBL/GenBank/DDBJ whole genome shotgun (WGS) entry which is preliminary data.</text>
</comment>
<name>A0A932MMV5_UNCTE</name>
<evidence type="ECO:0000259" key="1">
    <source>
        <dbReference type="PROSITE" id="PS51186"/>
    </source>
</evidence>
<dbReference type="Gene3D" id="3.40.630.30">
    <property type="match status" value="1"/>
</dbReference>
<evidence type="ECO:0000313" key="3">
    <source>
        <dbReference type="Proteomes" id="UP000782312"/>
    </source>
</evidence>
<protein>
    <submittedName>
        <fullName evidence="2">GNAT family N-acetyltransferase</fullName>
    </submittedName>
</protein>
<evidence type="ECO:0000313" key="2">
    <source>
        <dbReference type="EMBL" id="MBI3127108.1"/>
    </source>
</evidence>
<dbReference type="PROSITE" id="PS51186">
    <property type="entry name" value="GNAT"/>
    <property type="match status" value="1"/>
</dbReference>
<dbReference type="InterPro" id="IPR016181">
    <property type="entry name" value="Acyl_CoA_acyltransferase"/>
</dbReference>
<accession>A0A932MMV5</accession>
<dbReference type="GO" id="GO:0016747">
    <property type="term" value="F:acyltransferase activity, transferring groups other than amino-acyl groups"/>
    <property type="evidence" value="ECO:0007669"/>
    <property type="project" value="InterPro"/>
</dbReference>
<gene>
    <name evidence="2" type="ORF">HYZ11_05855</name>
</gene>
<dbReference type="Proteomes" id="UP000782312">
    <property type="component" value="Unassembled WGS sequence"/>
</dbReference>
<sequence length="197" mass="21975">MNGALSEFFYKRTELCLYDFPYPGEIPPSEARIEVEHKVLDISSPDREIICEIQGAALPMERYARGEKCFVALHRGRPVSYIWGAAGPVGVEEIAMAVKPAPGEAYLYDAFTLEGWRGRNLYPSVLRRALEDGKAEGLKRMMIFVEAGNAASRRGVAKAGFVLFQTLVCHRMLHLFHWPTLLPPEAGHAPAAFVTRI</sequence>
<reference evidence="2" key="1">
    <citation type="submission" date="2020-07" db="EMBL/GenBank/DDBJ databases">
        <title>Huge and variable diversity of episymbiotic CPR bacteria and DPANN archaea in groundwater ecosystems.</title>
        <authorList>
            <person name="He C.Y."/>
            <person name="Keren R."/>
            <person name="Whittaker M."/>
            <person name="Farag I.F."/>
            <person name="Doudna J."/>
            <person name="Cate J.H.D."/>
            <person name="Banfield J.F."/>
        </authorList>
    </citation>
    <scope>NUCLEOTIDE SEQUENCE</scope>
    <source>
        <strain evidence="2">NC_groundwater_763_Ag_S-0.2um_68_21</strain>
    </source>
</reference>
<proteinExistence type="predicted"/>
<dbReference type="Pfam" id="PF00583">
    <property type="entry name" value="Acetyltransf_1"/>
    <property type="match status" value="1"/>
</dbReference>
<dbReference type="AlphaFoldDB" id="A0A932MMV5"/>
<feature type="domain" description="N-acetyltransferase" evidence="1">
    <location>
        <begin position="24"/>
        <end position="182"/>
    </location>
</feature>